<reference evidence="1 2" key="1">
    <citation type="submission" date="2020-08" db="EMBL/GenBank/DDBJ databases">
        <title>Genomic Encyclopedia of Type Strains, Phase III (KMG-III): the genomes of soil and plant-associated and newly described type strains.</title>
        <authorList>
            <person name="Whitman W."/>
        </authorList>
    </citation>
    <scope>NUCLEOTIDE SEQUENCE [LARGE SCALE GENOMIC DNA]</scope>
    <source>
        <strain evidence="1 2">CECT 3303</strain>
    </source>
</reference>
<name>A0A841DHN5_PLAVE</name>
<sequence>YGVNACGVVAGASRFSRGEDRSVYAVNTSAGMAESGTIAPAFAERS</sequence>
<evidence type="ECO:0000313" key="1">
    <source>
        <dbReference type="EMBL" id="MBB5968213.1"/>
    </source>
</evidence>
<keyword evidence="2" id="KW-1185">Reference proteome</keyword>
<dbReference type="AlphaFoldDB" id="A0A841DHN5"/>
<comment type="caution">
    <text evidence="1">The sequence shown here is derived from an EMBL/GenBank/DDBJ whole genome shotgun (WGS) entry which is preliminary data.</text>
</comment>
<gene>
    <name evidence="1" type="ORF">FHS22_007534</name>
</gene>
<protein>
    <submittedName>
        <fullName evidence="1">Uncharacterized protein</fullName>
    </submittedName>
</protein>
<dbReference type="EMBL" id="JACHJJ010000071">
    <property type="protein sequence ID" value="MBB5968213.1"/>
    <property type="molecule type" value="Genomic_DNA"/>
</dbReference>
<proteinExistence type="predicted"/>
<organism evidence="1 2">
    <name type="scientific">Planomonospora venezuelensis</name>
    <dbReference type="NCBI Taxonomy" id="1999"/>
    <lineage>
        <taxon>Bacteria</taxon>
        <taxon>Bacillati</taxon>
        <taxon>Actinomycetota</taxon>
        <taxon>Actinomycetes</taxon>
        <taxon>Streptosporangiales</taxon>
        <taxon>Streptosporangiaceae</taxon>
        <taxon>Planomonospora</taxon>
    </lineage>
</organism>
<dbReference type="Proteomes" id="UP000562352">
    <property type="component" value="Unassembled WGS sequence"/>
</dbReference>
<evidence type="ECO:0000313" key="2">
    <source>
        <dbReference type="Proteomes" id="UP000562352"/>
    </source>
</evidence>
<feature type="non-terminal residue" evidence="1">
    <location>
        <position position="1"/>
    </location>
</feature>
<accession>A0A841DHN5</accession>